<evidence type="ECO:0000313" key="3">
    <source>
        <dbReference type="EMBL" id="SFW40505.1"/>
    </source>
</evidence>
<keyword evidence="1" id="KW-1133">Transmembrane helix</keyword>
<evidence type="ECO:0000313" key="4">
    <source>
        <dbReference type="Proteomes" id="UP000182958"/>
    </source>
</evidence>
<feature type="transmembrane region" description="Helical" evidence="1">
    <location>
        <begin position="9"/>
        <end position="26"/>
    </location>
</feature>
<accession>A0A1K1NZ07</accession>
<evidence type="ECO:0000256" key="1">
    <source>
        <dbReference type="SAM" id="Phobius"/>
    </source>
</evidence>
<dbReference type="Proteomes" id="UP000182958">
    <property type="component" value="Unassembled WGS sequence"/>
</dbReference>
<keyword evidence="3" id="KW-0808">Transferase</keyword>
<dbReference type="AlphaFoldDB" id="A0A1K1NZ07"/>
<organism evidence="3 4">
    <name type="scientific">Selenomonas ruminantium</name>
    <dbReference type="NCBI Taxonomy" id="971"/>
    <lineage>
        <taxon>Bacteria</taxon>
        <taxon>Bacillati</taxon>
        <taxon>Bacillota</taxon>
        <taxon>Negativicutes</taxon>
        <taxon>Selenomonadales</taxon>
        <taxon>Selenomonadaceae</taxon>
        <taxon>Selenomonas</taxon>
    </lineage>
</organism>
<dbReference type="GO" id="GO:0016301">
    <property type="term" value="F:kinase activity"/>
    <property type="evidence" value="ECO:0007669"/>
    <property type="project" value="UniProtKB-KW"/>
</dbReference>
<dbReference type="RefSeq" id="WP_072306236.1">
    <property type="nucleotide sequence ID" value="NZ_FPJA01000007.1"/>
</dbReference>
<feature type="transmembrane region" description="Helical" evidence="1">
    <location>
        <begin position="225"/>
        <end position="244"/>
    </location>
</feature>
<feature type="domain" description="Histidine kinase/HSP90-like ATPase" evidence="2">
    <location>
        <begin position="416"/>
        <end position="537"/>
    </location>
</feature>
<evidence type="ECO:0000259" key="2">
    <source>
        <dbReference type="Pfam" id="PF02518"/>
    </source>
</evidence>
<feature type="transmembrane region" description="Helical" evidence="1">
    <location>
        <begin position="38"/>
        <end position="58"/>
    </location>
</feature>
<sequence length="540" mass="63012">MKEVMIHKVSIAMMIGFALMVWIVWTNPGIANDGNNNYIILMPGIPIIGFIVLSCKILSDYVKKLYIILLLIGCTALTSLVWHKFDMVPYYKGMHYYEEHIALEFFNNTQKIIKDGGSEENIINKINDMVEKNPSEVIIEKNGTLFFKKESQRGSEYQVETYYDHEMFEIDNNVYTYTHRYGNQPYLGIAWLRALTLSMVPDLLTGKISLKEYIFQKKYNRSISFWTLFFIIWMMMLFSSVLVFQNKREKEKALWDAEKSRLKARQLEELNRQMEMYKLTHLQIFDDFNKVSLLDAKQTLQNFDSRWECIIEHILGDARHDLKNKLTVVGLNDLEKDLYDKAFTPFKNTILDNLKNLPRVLDYHLSSFAIKEIIVQSRLGIPKNYLPDGSKMGIEFKILEQIDDEMINRRCVINMDRIASIINNFITNAGKAVQRKDMQSFKDNEEYFPYVELRYAKQKYNDNDYLIISVQDNGGGFPKNILTKVYKEAIERSEGTGKGQGTMYVAYFAKLMKCKLIIENRNFNKGFGACVSILIPISEV</sequence>
<proteinExistence type="predicted"/>
<gene>
    <name evidence="3" type="ORF">SAMN02910323_1643</name>
</gene>
<keyword evidence="4" id="KW-1185">Reference proteome</keyword>
<dbReference type="EMBL" id="FPJA01000007">
    <property type="protein sequence ID" value="SFW40505.1"/>
    <property type="molecule type" value="Genomic_DNA"/>
</dbReference>
<dbReference type="InterPro" id="IPR003594">
    <property type="entry name" value="HATPase_dom"/>
</dbReference>
<reference evidence="4" key="1">
    <citation type="submission" date="2016-11" db="EMBL/GenBank/DDBJ databases">
        <authorList>
            <person name="Varghese N."/>
            <person name="Submissions S."/>
        </authorList>
    </citation>
    <scope>NUCLEOTIDE SEQUENCE [LARGE SCALE GENOMIC DNA]</scope>
    <source>
        <strain evidence="4">C3</strain>
    </source>
</reference>
<keyword evidence="1" id="KW-0472">Membrane</keyword>
<keyword evidence="1" id="KW-0812">Transmembrane</keyword>
<name>A0A1K1NZ07_SELRU</name>
<protein>
    <submittedName>
        <fullName evidence="3">Signal transduction histidine kinase</fullName>
    </submittedName>
</protein>
<dbReference type="InterPro" id="IPR036890">
    <property type="entry name" value="HATPase_C_sf"/>
</dbReference>
<dbReference type="Pfam" id="PF02518">
    <property type="entry name" value="HATPase_c"/>
    <property type="match status" value="1"/>
</dbReference>
<keyword evidence="3" id="KW-0418">Kinase</keyword>
<dbReference type="SUPFAM" id="SSF55874">
    <property type="entry name" value="ATPase domain of HSP90 chaperone/DNA topoisomerase II/histidine kinase"/>
    <property type="match status" value="1"/>
</dbReference>
<feature type="transmembrane region" description="Helical" evidence="1">
    <location>
        <begin position="186"/>
        <end position="204"/>
    </location>
</feature>
<dbReference type="Gene3D" id="3.30.565.10">
    <property type="entry name" value="Histidine kinase-like ATPase, C-terminal domain"/>
    <property type="match status" value="1"/>
</dbReference>
<feature type="transmembrane region" description="Helical" evidence="1">
    <location>
        <begin position="65"/>
        <end position="85"/>
    </location>
</feature>